<dbReference type="InterPro" id="IPR008775">
    <property type="entry name" value="Phytyl_CoA_dOase-like"/>
</dbReference>
<keyword evidence="1" id="KW-0223">Dioxygenase</keyword>
<comment type="caution">
    <text evidence="1">The sequence shown here is derived from an EMBL/GenBank/DDBJ whole genome shotgun (WGS) entry which is preliminary data.</text>
</comment>
<name>A0A328U7A8_9BACL</name>
<dbReference type="Proteomes" id="UP000249260">
    <property type="component" value="Unassembled WGS sequence"/>
</dbReference>
<gene>
    <name evidence="1" type="ORF">DL346_08445</name>
</gene>
<dbReference type="Pfam" id="PF05721">
    <property type="entry name" value="PhyH"/>
    <property type="match status" value="1"/>
</dbReference>
<dbReference type="Gene3D" id="2.60.120.620">
    <property type="entry name" value="q2cbj1_9rhob like domain"/>
    <property type="match status" value="1"/>
</dbReference>
<organism evidence="1 2">
    <name type="scientific">Paenibacillus montanisoli</name>
    <dbReference type="NCBI Taxonomy" id="2081970"/>
    <lineage>
        <taxon>Bacteria</taxon>
        <taxon>Bacillati</taxon>
        <taxon>Bacillota</taxon>
        <taxon>Bacilli</taxon>
        <taxon>Bacillales</taxon>
        <taxon>Paenibacillaceae</taxon>
        <taxon>Paenibacillus</taxon>
    </lineage>
</organism>
<accession>A0A328U7A8</accession>
<keyword evidence="1" id="KW-0560">Oxidoreductase</keyword>
<evidence type="ECO:0000313" key="2">
    <source>
        <dbReference type="Proteomes" id="UP000249260"/>
    </source>
</evidence>
<dbReference type="SUPFAM" id="SSF51197">
    <property type="entry name" value="Clavaminate synthase-like"/>
    <property type="match status" value="1"/>
</dbReference>
<sequence length="254" mass="29409">MEWFCMLMRPLTDEQINQYEKDGYVIIRNGCSEDLIDAFNAHIYTIRSAKEIADWAVPGKTWTDKDRFSTRLFNPHKQDGFSLQMIKLPIIRGALCQLMGDEAVGIQSMYFFKEPGAKGQAAHQDYYYIKTEPNTMIAASIAMDKTDEENGCLWVIPGSHKLGLLTHGEVKDLVEHEHWTHETEGIDLGKQIPVIMEKGDLLIFHNLLIHSSTLNRSTNRWRRSYVCHYVHHASFVGPEHLRFKTPLIRENMRF</sequence>
<dbReference type="PANTHER" id="PTHR20883:SF48">
    <property type="entry name" value="ECTOINE DIOXYGENASE"/>
    <property type="match status" value="1"/>
</dbReference>
<dbReference type="GO" id="GO:0016706">
    <property type="term" value="F:2-oxoglutarate-dependent dioxygenase activity"/>
    <property type="evidence" value="ECO:0007669"/>
    <property type="project" value="UniProtKB-ARBA"/>
</dbReference>
<protein>
    <submittedName>
        <fullName evidence="1">Phytanoyl-CoA dioxygenase family protein</fullName>
    </submittedName>
</protein>
<reference evidence="1 2" key="1">
    <citation type="submission" date="2018-06" db="EMBL/GenBank/DDBJ databases">
        <title>Paenibacillus montanisoli sp. nov., isolated from mountain area soil.</title>
        <authorList>
            <person name="Wu M."/>
        </authorList>
    </citation>
    <scope>NUCLEOTIDE SEQUENCE [LARGE SCALE GENOMIC DNA]</scope>
    <source>
        <strain evidence="1 2">RA17</strain>
    </source>
</reference>
<dbReference type="GO" id="GO:0005506">
    <property type="term" value="F:iron ion binding"/>
    <property type="evidence" value="ECO:0007669"/>
    <property type="project" value="UniProtKB-ARBA"/>
</dbReference>
<evidence type="ECO:0000313" key="1">
    <source>
        <dbReference type="EMBL" id="RAP78439.1"/>
    </source>
</evidence>
<proteinExistence type="predicted"/>
<keyword evidence="2" id="KW-1185">Reference proteome</keyword>
<dbReference type="AlphaFoldDB" id="A0A328U7A8"/>
<dbReference type="PANTHER" id="PTHR20883">
    <property type="entry name" value="PHYTANOYL-COA DIOXYGENASE DOMAIN CONTAINING 1"/>
    <property type="match status" value="1"/>
</dbReference>
<dbReference type="OrthoDB" id="9814777at2"/>
<dbReference type="EMBL" id="QLUW01000001">
    <property type="protein sequence ID" value="RAP78439.1"/>
    <property type="molecule type" value="Genomic_DNA"/>
</dbReference>